<dbReference type="CDD" id="cd00077">
    <property type="entry name" value="HDc"/>
    <property type="match status" value="1"/>
</dbReference>
<organism evidence="2 3">
    <name type="scientific">Alicyclobacillus fastidiosus</name>
    <dbReference type="NCBI Taxonomy" id="392011"/>
    <lineage>
        <taxon>Bacteria</taxon>
        <taxon>Bacillati</taxon>
        <taxon>Bacillota</taxon>
        <taxon>Bacilli</taxon>
        <taxon>Bacillales</taxon>
        <taxon>Alicyclobacillaceae</taxon>
        <taxon>Alicyclobacillus</taxon>
    </lineage>
</organism>
<sequence length="192" mass="21717">MKTREEALALLKEFTKSESLLRHAYAVEASCRAYARKYGEDEEKWGIAGLLHDFDYELHPTPQEHTIVGARILEERGYPEEVIYAIRAHADYNHLERNTLFSKIVFACDEISGFVMAVAMVRPTKNIALVEVKSVKKKLKDKAFARGVNRDDVYRGAEELQVDLDEHIAFIIAALTEIAPVLGLDGTPVNDR</sequence>
<accession>A0ABV5ABF4</accession>
<comment type="caution">
    <text evidence="2">The sequence shown here is derived from an EMBL/GenBank/DDBJ whole genome shotgun (WGS) entry which is preliminary data.</text>
</comment>
<evidence type="ECO:0000259" key="1">
    <source>
        <dbReference type="SMART" id="SM00471"/>
    </source>
</evidence>
<dbReference type="InterPro" id="IPR006675">
    <property type="entry name" value="HDIG_dom"/>
</dbReference>
<dbReference type="InterPro" id="IPR003607">
    <property type="entry name" value="HD/PDEase_dom"/>
</dbReference>
<dbReference type="EMBL" id="JBDXSU010000001">
    <property type="protein sequence ID" value="MFB5188957.1"/>
    <property type="molecule type" value="Genomic_DNA"/>
</dbReference>
<evidence type="ECO:0000313" key="2">
    <source>
        <dbReference type="EMBL" id="MFB5188957.1"/>
    </source>
</evidence>
<dbReference type="Gene3D" id="1.10.3210.10">
    <property type="entry name" value="Hypothetical protein af1432"/>
    <property type="match status" value="1"/>
</dbReference>
<dbReference type="SMART" id="SM00471">
    <property type="entry name" value="HDc"/>
    <property type="match status" value="1"/>
</dbReference>
<dbReference type="RefSeq" id="WP_275475780.1">
    <property type="nucleotide sequence ID" value="NZ_CP162940.1"/>
</dbReference>
<reference evidence="2 3" key="1">
    <citation type="journal article" date="2024" name="Int. J. Mol. Sci.">
        <title>Exploration of Alicyclobacillus spp. Genome in Search of Antibiotic Resistance.</title>
        <authorList>
            <person name="Bucka-Kolendo J."/>
            <person name="Kiousi D.E."/>
            <person name="Dekowska A."/>
            <person name="Mikolajczuk-Szczyrba A."/>
            <person name="Karadedos D.M."/>
            <person name="Michael P."/>
            <person name="Galanis A."/>
            <person name="Sokolowska B."/>
        </authorList>
    </citation>
    <scope>NUCLEOTIDE SEQUENCE [LARGE SCALE GENOMIC DNA]</scope>
    <source>
        <strain evidence="2 3">KKP 3000</strain>
    </source>
</reference>
<keyword evidence="3" id="KW-1185">Reference proteome</keyword>
<dbReference type="Pfam" id="PF01966">
    <property type="entry name" value="HD"/>
    <property type="match status" value="1"/>
</dbReference>
<dbReference type="InterPro" id="IPR006674">
    <property type="entry name" value="HD_domain"/>
</dbReference>
<gene>
    <name evidence="2" type="ORF">KKP3000_001396</name>
</gene>
<protein>
    <submittedName>
        <fullName evidence="2">HDIG domain-containing protein</fullName>
    </submittedName>
</protein>
<dbReference type="SUPFAM" id="SSF109604">
    <property type="entry name" value="HD-domain/PDEase-like"/>
    <property type="match status" value="1"/>
</dbReference>
<dbReference type="Proteomes" id="UP001579974">
    <property type="component" value="Unassembled WGS sequence"/>
</dbReference>
<dbReference type="NCBIfam" id="TIGR00277">
    <property type="entry name" value="HDIG"/>
    <property type="match status" value="1"/>
</dbReference>
<proteinExistence type="predicted"/>
<dbReference type="PANTHER" id="PTHR38659:SF1">
    <property type="entry name" value="METAL DEPENDENT PHOSPHOHYDROLASE"/>
    <property type="match status" value="1"/>
</dbReference>
<feature type="domain" description="HD/PDEase" evidence="1">
    <location>
        <begin position="16"/>
        <end position="123"/>
    </location>
</feature>
<name>A0ABV5ABF4_9BACL</name>
<dbReference type="PANTHER" id="PTHR38659">
    <property type="entry name" value="METAL-DEPENDENT PHOSPHOHYDROLASE"/>
    <property type="match status" value="1"/>
</dbReference>
<evidence type="ECO:0000313" key="3">
    <source>
        <dbReference type="Proteomes" id="UP001579974"/>
    </source>
</evidence>